<dbReference type="Proteomes" id="UP000317909">
    <property type="component" value="Chromosome"/>
</dbReference>
<proteinExistence type="predicted"/>
<dbReference type="KEGG" id="llh:I41_26480"/>
<keyword evidence="1" id="KW-1133">Transmembrane helix</keyword>
<keyword evidence="1" id="KW-0812">Transmembrane</keyword>
<evidence type="ECO:0008006" key="4">
    <source>
        <dbReference type="Google" id="ProtNLM"/>
    </source>
</evidence>
<dbReference type="RefSeq" id="WP_145433047.1">
    <property type="nucleotide sequence ID" value="NZ_CP036339.1"/>
</dbReference>
<dbReference type="OrthoDB" id="9985472at2"/>
<feature type="transmembrane region" description="Helical" evidence="1">
    <location>
        <begin position="103"/>
        <end position="123"/>
    </location>
</feature>
<name>A0A517TYL7_9BACT</name>
<accession>A0A517TYL7</accession>
<gene>
    <name evidence="2" type="ORF">I41_26480</name>
</gene>
<dbReference type="EMBL" id="CP036339">
    <property type="protein sequence ID" value="QDT73459.1"/>
    <property type="molecule type" value="Genomic_DNA"/>
</dbReference>
<keyword evidence="1" id="KW-0472">Membrane</keyword>
<keyword evidence="3" id="KW-1185">Reference proteome</keyword>
<sequence length="127" mass="13602">MTIIGSASADGTYAAEFSNQEAFGWQVANNVWWGGDVLYFPSMFFEINGKEISTGRPSATFAGSFFSGSPPFFPKPFTNSDAGWGSIRIDLVNATVLYGAATYIPEPVTAGLAIAAFVCLAALRRRK</sequence>
<protein>
    <recommendedName>
        <fullName evidence="4">PEP-CTERM protein-sorting domain-containing protein</fullName>
    </recommendedName>
</protein>
<reference evidence="2 3" key="1">
    <citation type="submission" date="2019-02" db="EMBL/GenBank/DDBJ databases">
        <title>Deep-cultivation of Planctomycetes and their phenomic and genomic characterization uncovers novel biology.</title>
        <authorList>
            <person name="Wiegand S."/>
            <person name="Jogler M."/>
            <person name="Boedeker C."/>
            <person name="Pinto D."/>
            <person name="Vollmers J."/>
            <person name="Rivas-Marin E."/>
            <person name="Kohn T."/>
            <person name="Peeters S.H."/>
            <person name="Heuer A."/>
            <person name="Rast P."/>
            <person name="Oberbeckmann S."/>
            <person name="Bunk B."/>
            <person name="Jeske O."/>
            <person name="Meyerdierks A."/>
            <person name="Storesund J.E."/>
            <person name="Kallscheuer N."/>
            <person name="Luecker S."/>
            <person name="Lage O.M."/>
            <person name="Pohl T."/>
            <person name="Merkel B.J."/>
            <person name="Hornburger P."/>
            <person name="Mueller R.-W."/>
            <person name="Bruemmer F."/>
            <person name="Labrenz M."/>
            <person name="Spormann A.M."/>
            <person name="Op den Camp H."/>
            <person name="Overmann J."/>
            <person name="Amann R."/>
            <person name="Jetten M.S.M."/>
            <person name="Mascher T."/>
            <person name="Medema M.H."/>
            <person name="Devos D.P."/>
            <person name="Kaster A.-K."/>
            <person name="Ovreas L."/>
            <person name="Rohde M."/>
            <person name="Galperin M.Y."/>
            <person name="Jogler C."/>
        </authorList>
    </citation>
    <scope>NUCLEOTIDE SEQUENCE [LARGE SCALE GENOMIC DNA]</scope>
    <source>
        <strain evidence="2 3">I41</strain>
    </source>
</reference>
<evidence type="ECO:0000313" key="2">
    <source>
        <dbReference type="EMBL" id="QDT73459.1"/>
    </source>
</evidence>
<organism evidence="2 3">
    <name type="scientific">Lacipirellula limnantheis</name>
    <dbReference type="NCBI Taxonomy" id="2528024"/>
    <lineage>
        <taxon>Bacteria</taxon>
        <taxon>Pseudomonadati</taxon>
        <taxon>Planctomycetota</taxon>
        <taxon>Planctomycetia</taxon>
        <taxon>Pirellulales</taxon>
        <taxon>Lacipirellulaceae</taxon>
        <taxon>Lacipirellula</taxon>
    </lineage>
</organism>
<evidence type="ECO:0000313" key="3">
    <source>
        <dbReference type="Proteomes" id="UP000317909"/>
    </source>
</evidence>
<evidence type="ECO:0000256" key="1">
    <source>
        <dbReference type="SAM" id="Phobius"/>
    </source>
</evidence>
<dbReference type="AlphaFoldDB" id="A0A517TYL7"/>